<accession>A0A4Z1GTV4</accession>
<dbReference type="PANTHER" id="PTHR23502:SF50">
    <property type="entry name" value="TRANSPORTER, PUTATIVE (AFU_ORTHOLOGUE AFUA_5G00430)-RELATED"/>
    <property type="match status" value="1"/>
</dbReference>
<keyword evidence="2 6" id="KW-0812">Transmembrane</keyword>
<feature type="transmembrane region" description="Helical" evidence="6">
    <location>
        <begin position="351"/>
        <end position="373"/>
    </location>
</feature>
<feature type="transmembrane region" description="Helical" evidence="6">
    <location>
        <begin position="487"/>
        <end position="510"/>
    </location>
</feature>
<feature type="transmembrane region" description="Helical" evidence="6">
    <location>
        <begin position="92"/>
        <end position="112"/>
    </location>
</feature>
<evidence type="ECO:0000256" key="2">
    <source>
        <dbReference type="ARBA" id="ARBA00022692"/>
    </source>
</evidence>
<evidence type="ECO:0000256" key="3">
    <source>
        <dbReference type="ARBA" id="ARBA00022989"/>
    </source>
</evidence>
<dbReference type="AlphaFoldDB" id="A0A4Z1GTV4"/>
<comment type="subcellular location">
    <subcellularLocation>
        <location evidence="1">Membrane</location>
        <topology evidence="1">Multi-pass membrane protein</topology>
    </subcellularLocation>
</comment>
<feature type="transmembrane region" description="Helical" evidence="6">
    <location>
        <begin position="421"/>
        <end position="446"/>
    </location>
</feature>
<dbReference type="SUPFAM" id="SSF103473">
    <property type="entry name" value="MFS general substrate transporter"/>
    <property type="match status" value="1"/>
</dbReference>
<gene>
    <name evidence="7" type="ORF">BHYA_0060g00300</name>
</gene>
<dbReference type="GO" id="GO:0005886">
    <property type="term" value="C:plasma membrane"/>
    <property type="evidence" value="ECO:0007669"/>
    <property type="project" value="TreeGrafter"/>
</dbReference>
<comment type="caution">
    <text evidence="7">The sequence shown here is derived from an EMBL/GenBank/DDBJ whole genome shotgun (WGS) entry which is preliminary data.</text>
</comment>
<evidence type="ECO:0008006" key="9">
    <source>
        <dbReference type="Google" id="ProtNLM"/>
    </source>
</evidence>
<feature type="transmembrane region" description="Helical" evidence="6">
    <location>
        <begin position="51"/>
        <end position="72"/>
    </location>
</feature>
<feature type="transmembrane region" description="Helical" evidence="6">
    <location>
        <begin position="207"/>
        <end position="227"/>
    </location>
</feature>
<evidence type="ECO:0000313" key="8">
    <source>
        <dbReference type="Proteomes" id="UP000297814"/>
    </source>
</evidence>
<feature type="transmembrane region" description="Helical" evidence="6">
    <location>
        <begin position="305"/>
        <end position="331"/>
    </location>
</feature>
<dbReference type="Gene3D" id="1.20.1250.20">
    <property type="entry name" value="MFS general substrate transporter like domains"/>
    <property type="match status" value="1"/>
</dbReference>
<feature type="region of interest" description="Disordered" evidence="5">
    <location>
        <begin position="1"/>
        <end position="37"/>
    </location>
</feature>
<evidence type="ECO:0000313" key="7">
    <source>
        <dbReference type="EMBL" id="TGO39119.1"/>
    </source>
</evidence>
<evidence type="ECO:0000256" key="4">
    <source>
        <dbReference type="ARBA" id="ARBA00023136"/>
    </source>
</evidence>
<keyword evidence="3 6" id="KW-1133">Transmembrane helix</keyword>
<proteinExistence type="predicted"/>
<evidence type="ECO:0000256" key="6">
    <source>
        <dbReference type="SAM" id="Phobius"/>
    </source>
</evidence>
<evidence type="ECO:0000256" key="1">
    <source>
        <dbReference type="ARBA" id="ARBA00004141"/>
    </source>
</evidence>
<feature type="transmembrane region" description="Helical" evidence="6">
    <location>
        <begin position="394"/>
        <end position="415"/>
    </location>
</feature>
<dbReference type="EMBL" id="PQXK01000060">
    <property type="protein sequence ID" value="TGO39119.1"/>
    <property type="molecule type" value="Genomic_DNA"/>
</dbReference>
<feature type="transmembrane region" description="Helical" evidence="6">
    <location>
        <begin position="181"/>
        <end position="201"/>
    </location>
</feature>
<keyword evidence="4 6" id="KW-0472">Membrane</keyword>
<dbReference type="InterPro" id="IPR011701">
    <property type="entry name" value="MFS"/>
</dbReference>
<dbReference type="Pfam" id="PF07690">
    <property type="entry name" value="MFS_1"/>
    <property type="match status" value="1"/>
</dbReference>
<dbReference type="GO" id="GO:0022857">
    <property type="term" value="F:transmembrane transporter activity"/>
    <property type="evidence" value="ECO:0007669"/>
    <property type="project" value="InterPro"/>
</dbReference>
<name>A0A4Z1GTV4_9HELO</name>
<feature type="transmembrane region" description="Helical" evidence="6">
    <location>
        <begin position="453"/>
        <end position="475"/>
    </location>
</feature>
<feature type="compositionally biased region" description="Polar residues" evidence="5">
    <location>
        <begin position="238"/>
        <end position="256"/>
    </location>
</feature>
<keyword evidence="8" id="KW-1185">Reference proteome</keyword>
<dbReference type="InterPro" id="IPR036259">
    <property type="entry name" value="MFS_trans_sf"/>
</dbReference>
<reference evidence="7 8" key="1">
    <citation type="submission" date="2017-12" db="EMBL/GenBank/DDBJ databases">
        <title>Comparative genomics of Botrytis spp.</title>
        <authorList>
            <person name="Valero-Jimenez C.A."/>
            <person name="Tapia P."/>
            <person name="Veloso J."/>
            <person name="Silva-Moreno E."/>
            <person name="Staats M."/>
            <person name="Valdes J.H."/>
            <person name="Van Kan J.A.L."/>
        </authorList>
    </citation>
    <scope>NUCLEOTIDE SEQUENCE [LARGE SCALE GENOMIC DNA]</scope>
    <source>
        <strain evidence="7 8">Bh0001</strain>
    </source>
</reference>
<feature type="compositionally biased region" description="Polar residues" evidence="5">
    <location>
        <begin position="1"/>
        <end position="25"/>
    </location>
</feature>
<sequence length="534" mass="59453">MEAKQISSTMVPRTQTGSSNTSLDGSSHIVLQPRPSNDPNDPLNWPRWRKYLNFILISYYTLMVFSLIDIATVTWAPVNAELGFSYTILNDAFAAGNGALCIGGFILVPFALKFGRRPVYIFSTAVQCGMSIWYARMRTVAELMLINLLSCTVGALAEVMVQMTVADMFYFHERGLVNSIYYWFMITGATLSPLPGGFITSSQGWRWVWWWLAILLGAGLVVFIFCYEETMFTRPTIETEQVSSQSENKEAVNNNDPEALNHAPQVGEVIIDYSIPQKSYWQKLALWSNSSMPLSQLFKHTYQPFLVIFTIPAVFFMSLQYGVLISCIVLPVTSLSSYMTLPPYEFNPTEIGLMGLPPFIGATLGTLIGGYLSDYVSLYLAKRNGGVFEPEMRLWVSVAFAPFVPAGVFIFGIGLNNGANWLVPAFGVGIICFGVLPTSSAALTYLTDAYTDIIADSILGVTFVRNAILTMFIFVLQPWTDSVGLTWVYVTFGLITTVVLGGNIVFIYYGKQFRIKTAARYASFSDRKPEQTEE</sequence>
<organism evidence="7 8">
    <name type="scientific">Botrytis hyacinthi</name>
    <dbReference type="NCBI Taxonomy" id="278943"/>
    <lineage>
        <taxon>Eukaryota</taxon>
        <taxon>Fungi</taxon>
        <taxon>Dikarya</taxon>
        <taxon>Ascomycota</taxon>
        <taxon>Pezizomycotina</taxon>
        <taxon>Leotiomycetes</taxon>
        <taxon>Helotiales</taxon>
        <taxon>Sclerotiniaceae</taxon>
        <taxon>Botrytis</taxon>
    </lineage>
</organism>
<protein>
    <recommendedName>
        <fullName evidence="9">Major facilitator superfamily (MFS) profile domain-containing protein</fullName>
    </recommendedName>
</protein>
<feature type="region of interest" description="Disordered" evidence="5">
    <location>
        <begin position="238"/>
        <end position="257"/>
    </location>
</feature>
<evidence type="ECO:0000256" key="5">
    <source>
        <dbReference type="SAM" id="MobiDB-lite"/>
    </source>
</evidence>
<dbReference type="Proteomes" id="UP000297814">
    <property type="component" value="Unassembled WGS sequence"/>
</dbReference>
<dbReference type="PANTHER" id="PTHR23502">
    <property type="entry name" value="MAJOR FACILITATOR SUPERFAMILY"/>
    <property type="match status" value="1"/>
</dbReference>
<feature type="transmembrane region" description="Helical" evidence="6">
    <location>
        <begin position="143"/>
        <end position="161"/>
    </location>
</feature>